<evidence type="ECO:0000259" key="6">
    <source>
        <dbReference type="Pfam" id="PF04542"/>
    </source>
</evidence>
<dbReference type="EMBL" id="UIDG01000315">
    <property type="protein sequence ID" value="SUS07130.1"/>
    <property type="molecule type" value="Genomic_DNA"/>
</dbReference>
<feature type="domain" description="RNA polymerase sigma-70 region 2" evidence="6">
    <location>
        <begin position="57"/>
        <end position="125"/>
    </location>
</feature>
<proteinExistence type="inferred from homology"/>
<keyword evidence="3" id="KW-0731">Sigma factor</keyword>
<organism evidence="8">
    <name type="scientific">metagenome</name>
    <dbReference type="NCBI Taxonomy" id="256318"/>
    <lineage>
        <taxon>unclassified sequences</taxon>
        <taxon>metagenomes</taxon>
    </lineage>
</organism>
<evidence type="ECO:0000256" key="1">
    <source>
        <dbReference type="ARBA" id="ARBA00010641"/>
    </source>
</evidence>
<dbReference type="SUPFAM" id="SSF88946">
    <property type="entry name" value="Sigma2 domain of RNA polymerase sigma factors"/>
    <property type="match status" value="1"/>
</dbReference>
<dbReference type="SUPFAM" id="SSF88659">
    <property type="entry name" value="Sigma3 and sigma4 domains of RNA polymerase sigma factors"/>
    <property type="match status" value="1"/>
</dbReference>
<accession>A0A380TFR6</accession>
<dbReference type="Gene3D" id="1.10.10.10">
    <property type="entry name" value="Winged helix-like DNA-binding domain superfamily/Winged helix DNA-binding domain"/>
    <property type="match status" value="1"/>
</dbReference>
<keyword evidence="5" id="KW-0804">Transcription</keyword>
<evidence type="ECO:0000256" key="4">
    <source>
        <dbReference type="ARBA" id="ARBA00023125"/>
    </source>
</evidence>
<dbReference type="PANTHER" id="PTHR43133">
    <property type="entry name" value="RNA POLYMERASE ECF-TYPE SIGMA FACTO"/>
    <property type="match status" value="1"/>
</dbReference>
<dbReference type="Gene3D" id="1.10.1740.10">
    <property type="match status" value="1"/>
</dbReference>
<dbReference type="GO" id="GO:0006352">
    <property type="term" value="P:DNA-templated transcription initiation"/>
    <property type="evidence" value="ECO:0007669"/>
    <property type="project" value="InterPro"/>
</dbReference>
<dbReference type="InterPro" id="IPR007627">
    <property type="entry name" value="RNA_pol_sigma70_r2"/>
</dbReference>
<gene>
    <name evidence="8" type="ORF">DF3PB_3810002</name>
    <name evidence="9" type="ORF">DF3PB_3820002</name>
</gene>
<keyword evidence="2" id="KW-0805">Transcription regulation</keyword>
<sequence length="215" mass="23887">MAIGCSLAADPAWLARRDNGARRSMSGVEIRDDHPEWSQWMAAAQEGDTDAYRRLLHAIAPLLRRVAARRLQGASAADVEDVVQEVLLSVHAVRHTYDPARPFVPWLMAIERHRLGDWIRRARRRANEIAVDSLEEAAADHAARTDDEQAFDGRAVQAAVAGLPKAQRTALELLKLKEMSLKEAAAQTGMTETALKVATHRGMKTLRRLFGKDAR</sequence>
<dbReference type="InterPro" id="IPR036388">
    <property type="entry name" value="WH-like_DNA-bd_sf"/>
</dbReference>
<dbReference type="Pfam" id="PF08281">
    <property type="entry name" value="Sigma70_r4_2"/>
    <property type="match status" value="1"/>
</dbReference>
<dbReference type="Pfam" id="PF04542">
    <property type="entry name" value="Sigma70_r2"/>
    <property type="match status" value="1"/>
</dbReference>
<dbReference type="GO" id="GO:0003677">
    <property type="term" value="F:DNA binding"/>
    <property type="evidence" value="ECO:0007669"/>
    <property type="project" value="UniProtKB-KW"/>
</dbReference>
<reference evidence="8" key="1">
    <citation type="submission" date="2018-07" db="EMBL/GenBank/DDBJ databases">
        <authorList>
            <person name="Quirk P.G."/>
            <person name="Krulwich T.A."/>
        </authorList>
    </citation>
    <scope>NUCLEOTIDE SEQUENCE</scope>
</reference>
<dbReference type="InterPro" id="IPR014284">
    <property type="entry name" value="RNA_pol_sigma-70_dom"/>
</dbReference>
<evidence type="ECO:0000256" key="2">
    <source>
        <dbReference type="ARBA" id="ARBA00023015"/>
    </source>
</evidence>
<evidence type="ECO:0000313" key="9">
    <source>
        <dbReference type="EMBL" id="SUS07130.1"/>
    </source>
</evidence>
<dbReference type="NCBIfam" id="TIGR02937">
    <property type="entry name" value="sigma70-ECF"/>
    <property type="match status" value="1"/>
</dbReference>
<dbReference type="AlphaFoldDB" id="A0A380TFR6"/>
<name>A0A380TFR6_9ZZZZ</name>
<dbReference type="InterPro" id="IPR013249">
    <property type="entry name" value="RNA_pol_sigma70_r4_t2"/>
</dbReference>
<evidence type="ECO:0000256" key="3">
    <source>
        <dbReference type="ARBA" id="ARBA00023082"/>
    </source>
</evidence>
<evidence type="ECO:0000259" key="7">
    <source>
        <dbReference type="Pfam" id="PF08281"/>
    </source>
</evidence>
<protein>
    <submittedName>
        <fullName evidence="8">RNA polymerase, sigma subunit, ECF family</fullName>
    </submittedName>
</protein>
<evidence type="ECO:0000313" key="8">
    <source>
        <dbReference type="EMBL" id="SUS07126.1"/>
    </source>
</evidence>
<keyword evidence="4" id="KW-0238">DNA-binding</keyword>
<evidence type="ECO:0000256" key="5">
    <source>
        <dbReference type="ARBA" id="ARBA00023163"/>
    </source>
</evidence>
<dbReference type="InterPro" id="IPR039425">
    <property type="entry name" value="RNA_pol_sigma-70-like"/>
</dbReference>
<dbReference type="GO" id="GO:0016987">
    <property type="term" value="F:sigma factor activity"/>
    <property type="evidence" value="ECO:0007669"/>
    <property type="project" value="UniProtKB-KW"/>
</dbReference>
<comment type="similarity">
    <text evidence="1">Belongs to the sigma-70 factor family. ECF subfamily.</text>
</comment>
<feature type="domain" description="RNA polymerase sigma factor 70 region 4 type 2" evidence="7">
    <location>
        <begin position="154"/>
        <end position="206"/>
    </location>
</feature>
<dbReference type="InterPro" id="IPR013325">
    <property type="entry name" value="RNA_pol_sigma_r2"/>
</dbReference>
<dbReference type="EMBL" id="UIDG01000314">
    <property type="protein sequence ID" value="SUS07126.1"/>
    <property type="molecule type" value="Genomic_DNA"/>
</dbReference>
<dbReference type="PANTHER" id="PTHR43133:SF58">
    <property type="entry name" value="ECF RNA POLYMERASE SIGMA FACTOR SIGD"/>
    <property type="match status" value="1"/>
</dbReference>
<dbReference type="InterPro" id="IPR013324">
    <property type="entry name" value="RNA_pol_sigma_r3/r4-like"/>
</dbReference>